<feature type="region of interest" description="Disordered" evidence="1">
    <location>
        <begin position="1"/>
        <end position="21"/>
    </location>
</feature>
<dbReference type="EMBL" id="JARIHO010000046">
    <property type="protein sequence ID" value="KAJ7323543.1"/>
    <property type="molecule type" value="Genomic_DNA"/>
</dbReference>
<feature type="compositionally biased region" description="Polar residues" evidence="1">
    <location>
        <begin position="276"/>
        <end position="285"/>
    </location>
</feature>
<organism evidence="2 3">
    <name type="scientific">Mycena albidolilacea</name>
    <dbReference type="NCBI Taxonomy" id="1033008"/>
    <lineage>
        <taxon>Eukaryota</taxon>
        <taxon>Fungi</taxon>
        <taxon>Dikarya</taxon>
        <taxon>Basidiomycota</taxon>
        <taxon>Agaricomycotina</taxon>
        <taxon>Agaricomycetes</taxon>
        <taxon>Agaricomycetidae</taxon>
        <taxon>Agaricales</taxon>
        <taxon>Marasmiineae</taxon>
        <taxon>Mycenaceae</taxon>
        <taxon>Mycena</taxon>
    </lineage>
</organism>
<dbReference type="AlphaFoldDB" id="A0AAD6ZI04"/>
<feature type="region of interest" description="Disordered" evidence="1">
    <location>
        <begin position="267"/>
        <end position="294"/>
    </location>
</feature>
<sequence>MVSTRSATASSPRRPRSSLSASHAILYPVTHALGVRGTKKDKRRQINQMWRENLEIHSPYPHFSARLPSNHRGHDLTGPILNTNKNAGGYRQVVRVYLCLNDSLLIHFTAGCLPANRKGKRGGKTAVFCIRAGLPLHTLQSGMLGRLARARAELQPVSRAAARAARAAGATTNTSPSSSVTASTLPPSSSPSISASSRATTPDASISTLSHDNAPDAPIVSHAAGAAIDTEHATAPSTPRHRGLTGFFGGYGGVHYSPEGYIINHSADHDDAVPNASDSDASLQYSPSDDDMEDAVDSDHQLATYFRPPPPAIDMSDVEDIDTRTLDLTTPVYLIAWDDALFRPIRILAHPRINEADSDPFRIGEVVLQDYEAEFVARGFAVRSHIQRYLSPGKGLWITAPWSTYSIPIHGLNRVIYLRNEGVNVTPPDHVLELYEQN</sequence>
<protein>
    <submittedName>
        <fullName evidence="2">Uncharacterized protein</fullName>
    </submittedName>
</protein>
<dbReference type="Proteomes" id="UP001218218">
    <property type="component" value="Unassembled WGS sequence"/>
</dbReference>
<feature type="region of interest" description="Disordered" evidence="1">
    <location>
        <begin position="165"/>
        <end position="217"/>
    </location>
</feature>
<name>A0AAD6ZI04_9AGAR</name>
<evidence type="ECO:0000256" key="1">
    <source>
        <dbReference type="SAM" id="MobiDB-lite"/>
    </source>
</evidence>
<comment type="caution">
    <text evidence="2">The sequence shown here is derived from an EMBL/GenBank/DDBJ whole genome shotgun (WGS) entry which is preliminary data.</text>
</comment>
<keyword evidence="3" id="KW-1185">Reference proteome</keyword>
<evidence type="ECO:0000313" key="3">
    <source>
        <dbReference type="Proteomes" id="UP001218218"/>
    </source>
</evidence>
<feature type="compositionally biased region" description="Low complexity" evidence="1">
    <location>
        <begin position="165"/>
        <end position="202"/>
    </location>
</feature>
<proteinExistence type="predicted"/>
<reference evidence="2" key="1">
    <citation type="submission" date="2023-03" db="EMBL/GenBank/DDBJ databases">
        <title>Massive genome expansion in bonnet fungi (Mycena s.s.) driven by repeated elements and novel gene families across ecological guilds.</title>
        <authorList>
            <consortium name="Lawrence Berkeley National Laboratory"/>
            <person name="Harder C.B."/>
            <person name="Miyauchi S."/>
            <person name="Viragh M."/>
            <person name="Kuo A."/>
            <person name="Thoen E."/>
            <person name="Andreopoulos B."/>
            <person name="Lu D."/>
            <person name="Skrede I."/>
            <person name="Drula E."/>
            <person name="Henrissat B."/>
            <person name="Morin E."/>
            <person name="Kohler A."/>
            <person name="Barry K."/>
            <person name="LaButti K."/>
            <person name="Morin E."/>
            <person name="Salamov A."/>
            <person name="Lipzen A."/>
            <person name="Mereny Z."/>
            <person name="Hegedus B."/>
            <person name="Baldrian P."/>
            <person name="Stursova M."/>
            <person name="Weitz H."/>
            <person name="Taylor A."/>
            <person name="Grigoriev I.V."/>
            <person name="Nagy L.G."/>
            <person name="Martin F."/>
            <person name="Kauserud H."/>
        </authorList>
    </citation>
    <scope>NUCLEOTIDE SEQUENCE</scope>
    <source>
        <strain evidence="2">CBHHK002</strain>
    </source>
</reference>
<gene>
    <name evidence="2" type="ORF">DFH08DRAFT_817579</name>
</gene>
<accession>A0AAD6ZI04</accession>
<evidence type="ECO:0000313" key="2">
    <source>
        <dbReference type="EMBL" id="KAJ7323543.1"/>
    </source>
</evidence>